<protein>
    <recommendedName>
        <fullName evidence="6">O-antigen ligase-related domain-containing protein</fullName>
    </recommendedName>
</protein>
<dbReference type="EMBL" id="SACK01000007">
    <property type="protein sequence ID" value="RVT99754.1"/>
    <property type="molecule type" value="Genomic_DNA"/>
</dbReference>
<feature type="domain" description="O-antigen ligase-related" evidence="6">
    <location>
        <begin position="210"/>
        <end position="310"/>
    </location>
</feature>
<dbReference type="InterPro" id="IPR007016">
    <property type="entry name" value="O-antigen_ligase-rel_domated"/>
</dbReference>
<keyword evidence="3 5" id="KW-1133">Transmembrane helix</keyword>
<dbReference type="AlphaFoldDB" id="A0A437MQ39"/>
<dbReference type="Proteomes" id="UP000282759">
    <property type="component" value="Unassembled WGS sequence"/>
</dbReference>
<evidence type="ECO:0000313" key="7">
    <source>
        <dbReference type="EMBL" id="RVT99754.1"/>
    </source>
</evidence>
<comment type="caution">
    <text evidence="7">The sequence shown here is derived from an EMBL/GenBank/DDBJ whole genome shotgun (WGS) entry which is preliminary data.</text>
</comment>
<feature type="transmembrane region" description="Helical" evidence="5">
    <location>
        <begin position="82"/>
        <end position="102"/>
    </location>
</feature>
<reference evidence="7 8" key="1">
    <citation type="submission" date="2019-01" db="EMBL/GenBank/DDBJ databases">
        <authorList>
            <person name="Chen W.-M."/>
        </authorList>
    </citation>
    <scope>NUCLEOTIDE SEQUENCE [LARGE SCALE GENOMIC DNA]</scope>
    <source>
        <strain evidence="7 8">YBJ-36</strain>
    </source>
</reference>
<feature type="transmembrane region" description="Helical" evidence="5">
    <location>
        <begin position="205"/>
        <end position="221"/>
    </location>
</feature>
<feature type="transmembrane region" description="Helical" evidence="5">
    <location>
        <begin position="108"/>
        <end position="126"/>
    </location>
</feature>
<evidence type="ECO:0000256" key="3">
    <source>
        <dbReference type="ARBA" id="ARBA00022989"/>
    </source>
</evidence>
<accession>A0A437MQ39</accession>
<feature type="transmembrane region" description="Helical" evidence="5">
    <location>
        <begin position="179"/>
        <end position="196"/>
    </location>
</feature>
<keyword evidence="2 5" id="KW-0812">Transmembrane</keyword>
<dbReference type="RefSeq" id="WP_127706374.1">
    <property type="nucleotide sequence ID" value="NZ_SACK01000007.1"/>
</dbReference>
<feature type="transmembrane region" description="Helical" evidence="5">
    <location>
        <begin position="310"/>
        <end position="331"/>
    </location>
</feature>
<evidence type="ECO:0000313" key="8">
    <source>
        <dbReference type="Proteomes" id="UP000282759"/>
    </source>
</evidence>
<organism evidence="7 8">
    <name type="scientific">Mucilaginibacter limnophilus</name>
    <dbReference type="NCBI Taxonomy" id="1932778"/>
    <lineage>
        <taxon>Bacteria</taxon>
        <taxon>Pseudomonadati</taxon>
        <taxon>Bacteroidota</taxon>
        <taxon>Sphingobacteriia</taxon>
        <taxon>Sphingobacteriales</taxon>
        <taxon>Sphingobacteriaceae</taxon>
        <taxon>Mucilaginibacter</taxon>
    </lineage>
</organism>
<dbReference type="Pfam" id="PF04932">
    <property type="entry name" value="Wzy_C"/>
    <property type="match status" value="1"/>
</dbReference>
<evidence type="ECO:0000259" key="6">
    <source>
        <dbReference type="Pfam" id="PF04932"/>
    </source>
</evidence>
<evidence type="ECO:0000256" key="5">
    <source>
        <dbReference type="SAM" id="Phobius"/>
    </source>
</evidence>
<name>A0A437MQ39_9SPHI</name>
<evidence type="ECO:0000256" key="2">
    <source>
        <dbReference type="ARBA" id="ARBA00022692"/>
    </source>
</evidence>
<proteinExistence type="predicted"/>
<evidence type="ECO:0000256" key="4">
    <source>
        <dbReference type="ARBA" id="ARBA00023136"/>
    </source>
</evidence>
<evidence type="ECO:0000256" key="1">
    <source>
        <dbReference type="ARBA" id="ARBA00004141"/>
    </source>
</evidence>
<feature type="transmembrane region" description="Helical" evidence="5">
    <location>
        <begin position="46"/>
        <end position="70"/>
    </location>
</feature>
<gene>
    <name evidence="7" type="ORF">EOD41_15020</name>
</gene>
<feature type="transmembrane region" description="Helical" evidence="5">
    <location>
        <begin position="249"/>
        <end position="266"/>
    </location>
</feature>
<sequence>MTNSLINTSRAQKWIPILGVLIFAFASFRAPGVTNTAPTYSIPTLFSLIQSVSLSLIGGALLGTFIIILITKDRIFFKKPSAASICYLIFGQILVLTDFFYSFKVGPMLLDLSFNFIIFYYFSYIISSYKFNGKGVAFLNISFYGILCFVGLNLILYLFNIGSMVWKGRFFGLTSQPNFIGMCGGVMSVLASALFIESKTFNKKFLLSLAILAGFLLAFLAQSRSSMLSAFTGCAFIAIMSLQNQHVRFFSILTCFCIAVFLYFNVNISDYDYTDRGNTREGTWKTLETYAKTFPIFGYGREDIPTSNSYMFAFVSAGVVGSFFLFASLILGIRKLIILHFVGGAKLRHATAAYGGLIFFFLTGAIFEGLLLDNVSIPVFVFWAILSFA</sequence>
<dbReference type="OrthoDB" id="797472at2"/>
<keyword evidence="8" id="KW-1185">Reference proteome</keyword>
<comment type="subcellular location">
    <subcellularLocation>
        <location evidence="1">Membrane</location>
        <topology evidence="1">Multi-pass membrane protein</topology>
    </subcellularLocation>
</comment>
<keyword evidence="4 5" id="KW-0472">Membrane</keyword>
<feature type="transmembrane region" description="Helical" evidence="5">
    <location>
        <begin position="138"/>
        <end position="159"/>
    </location>
</feature>
<feature type="transmembrane region" description="Helical" evidence="5">
    <location>
        <begin position="227"/>
        <end position="242"/>
    </location>
</feature>
<feature type="transmembrane region" description="Helical" evidence="5">
    <location>
        <begin position="352"/>
        <end position="372"/>
    </location>
</feature>